<protein>
    <recommendedName>
        <fullName evidence="1">HTH marR-type domain-containing protein</fullName>
    </recommendedName>
</protein>
<dbReference type="Proteomes" id="UP001144471">
    <property type="component" value="Unassembled WGS sequence"/>
</dbReference>
<gene>
    <name evidence="2" type="ORF">PM10SUCC1_33170</name>
</gene>
<dbReference type="GO" id="GO:0003700">
    <property type="term" value="F:DNA-binding transcription factor activity"/>
    <property type="evidence" value="ECO:0007669"/>
    <property type="project" value="InterPro"/>
</dbReference>
<dbReference type="Gene3D" id="1.10.10.10">
    <property type="entry name" value="Winged helix-like DNA-binding domain superfamily/Winged helix DNA-binding domain"/>
    <property type="match status" value="1"/>
</dbReference>
<evidence type="ECO:0000313" key="2">
    <source>
        <dbReference type="EMBL" id="GLI57803.1"/>
    </source>
</evidence>
<dbReference type="InterPro" id="IPR036388">
    <property type="entry name" value="WH-like_DNA-bd_sf"/>
</dbReference>
<sequence>MVRIKGVLEIHRELVLFKSLIKKKDLGVTYNELMLLVVLNGGSTQVKEICEKTLLDKGTIVRTLDKLITKGHVRKVEEPSSTYIISTIGREVIGLVEKEYK</sequence>
<evidence type="ECO:0000259" key="1">
    <source>
        <dbReference type="Pfam" id="PF12802"/>
    </source>
</evidence>
<accession>A0A9W6GMH4</accession>
<keyword evidence="3" id="KW-1185">Reference proteome</keyword>
<reference evidence="2" key="1">
    <citation type="submission" date="2022-12" db="EMBL/GenBank/DDBJ databases">
        <title>Reference genome sequencing for broad-spectrum identification of bacterial and archaeal isolates by mass spectrometry.</title>
        <authorList>
            <person name="Sekiguchi Y."/>
            <person name="Tourlousse D.M."/>
        </authorList>
    </citation>
    <scope>NUCLEOTIDE SEQUENCE</scope>
    <source>
        <strain evidence="2">10succ1</strain>
    </source>
</reference>
<proteinExistence type="predicted"/>
<comment type="caution">
    <text evidence="2">The sequence shown here is derived from an EMBL/GenBank/DDBJ whole genome shotgun (WGS) entry which is preliminary data.</text>
</comment>
<dbReference type="InterPro" id="IPR000835">
    <property type="entry name" value="HTH_MarR-typ"/>
</dbReference>
<organism evidence="2 3">
    <name type="scientific">Propionigenium maris DSM 9537</name>
    <dbReference type="NCBI Taxonomy" id="1123000"/>
    <lineage>
        <taxon>Bacteria</taxon>
        <taxon>Fusobacteriati</taxon>
        <taxon>Fusobacteriota</taxon>
        <taxon>Fusobacteriia</taxon>
        <taxon>Fusobacteriales</taxon>
        <taxon>Fusobacteriaceae</taxon>
        <taxon>Propionigenium</taxon>
    </lineage>
</organism>
<dbReference type="InterPro" id="IPR036390">
    <property type="entry name" value="WH_DNA-bd_sf"/>
</dbReference>
<dbReference type="SUPFAM" id="SSF46785">
    <property type="entry name" value="Winged helix' DNA-binding domain"/>
    <property type="match status" value="1"/>
</dbReference>
<evidence type="ECO:0000313" key="3">
    <source>
        <dbReference type="Proteomes" id="UP001144471"/>
    </source>
</evidence>
<feature type="domain" description="HTH marR-type" evidence="1">
    <location>
        <begin position="26"/>
        <end position="79"/>
    </location>
</feature>
<dbReference type="Pfam" id="PF12802">
    <property type="entry name" value="MarR_2"/>
    <property type="match status" value="1"/>
</dbReference>
<name>A0A9W6GMH4_9FUSO</name>
<dbReference type="RefSeq" id="WP_281837478.1">
    <property type="nucleotide sequence ID" value="NZ_BSDY01000025.1"/>
</dbReference>
<dbReference type="EMBL" id="BSDY01000025">
    <property type="protein sequence ID" value="GLI57803.1"/>
    <property type="molecule type" value="Genomic_DNA"/>
</dbReference>
<dbReference type="AlphaFoldDB" id="A0A9W6GMH4"/>